<dbReference type="InterPro" id="IPR012165">
    <property type="entry name" value="Cyt_c3_hydrogenase_gsu"/>
</dbReference>
<evidence type="ECO:0000256" key="8">
    <source>
        <dbReference type="ARBA" id="ARBA00023004"/>
    </source>
</evidence>
<dbReference type="PANTHER" id="PTHR43513:SF3">
    <property type="entry name" value="DIHYDROOROTATE DEHYDROGENASE B (NAD(+)), ELECTRON TRANSFER SUBUNIT-RELATED"/>
    <property type="match status" value="1"/>
</dbReference>
<dbReference type="SUPFAM" id="SSF52343">
    <property type="entry name" value="Ferredoxin reductase-like, C-terminal NADP-linked domain"/>
    <property type="match status" value="1"/>
</dbReference>
<name>A0ABU7RBG8_9ACTN</name>
<evidence type="ECO:0000256" key="6">
    <source>
        <dbReference type="ARBA" id="ARBA00022827"/>
    </source>
</evidence>
<dbReference type="EMBL" id="JAZGJQ010000010">
    <property type="protein sequence ID" value="MEE6147951.1"/>
    <property type="molecule type" value="Genomic_DNA"/>
</dbReference>
<protein>
    <submittedName>
        <fullName evidence="12">Dihydroorotate dehydrogenase electron transfer subunit</fullName>
    </submittedName>
</protein>
<evidence type="ECO:0000313" key="13">
    <source>
        <dbReference type="Proteomes" id="UP001332931"/>
    </source>
</evidence>
<comment type="cofactor">
    <cofactor evidence="10">
        <name>[2Fe-2S] cluster</name>
        <dbReference type="ChEBI" id="CHEBI:190135"/>
    </cofactor>
</comment>
<dbReference type="InterPro" id="IPR017938">
    <property type="entry name" value="Riboflavin_synthase-like_b-brl"/>
</dbReference>
<keyword evidence="13" id="KW-1185">Reference proteome</keyword>
<feature type="domain" description="FAD-binding FR-type" evidence="11">
    <location>
        <begin position="7"/>
        <end position="108"/>
    </location>
</feature>
<comment type="caution">
    <text evidence="12">The sequence shown here is derived from an EMBL/GenBank/DDBJ whole genome shotgun (WGS) entry which is preliminary data.</text>
</comment>
<evidence type="ECO:0000256" key="7">
    <source>
        <dbReference type="ARBA" id="ARBA00022982"/>
    </source>
</evidence>
<dbReference type="RefSeq" id="WP_330958716.1">
    <property type="nucleotide sequence ID" value="NZ_JAZGJQ010000010.1"/>
</dbReference>
<keyword evidence="5" id="KW-0479">Metal-binding</keyword>
<keyword evidence="8" id="KW-0408">Iron</keyword>
<sequence length="269" mass="27318">MTPESKACAFDYVVREVAPVAEGVHRMVMGVPAELAGALAPGMFVNVEVPHNPAHLTRVPLSFASADAAAGELELVFAAVGDATRRLAALRPGEGATVLGPLGNGWWLPEGAGAGSRVVVVAGGVGLPPVVAAARMARSAGCAVDAVVGAQSASRLWRGGVDELERLGCSVTVTTDDGTCGLRGFTTDALLGLMGEHAYAACLTCGPNVMMAGVARIAREGGTFCEASLERMMTCGFGACSTCNVALARGGYASCCMDGPVFDAEEVAW</sequence>
<dbReference type="Gene3D" id="2.10.240.10">
    <property type="entry name" value="Dihydroorotate dehydrogenase, electron transfer subunit"/>
    <property type="match status" value="1"/>
</dbReference>
<keyword evidence="4" id="KW-0001">2Fe-2S</keyword>
<organism evidence="12 13">
    <name type="scientific">Olsenella absiana</name>
    <dbReference type="NCBI Taxonomy" id="3115222"/>
    <lineage>
        <taxon>Bacteria</taxon>
        <taxon>Bacillati</taxon>
        <taxon>Actinomycetota</taxon>
        <taxon>Coriobacteriia</taxon>
        <taxon>Coriobacteriales</taxon>
        <taxon>Atopobiaceae</taxon>
        <taxon>Olsenella</taxon>
    </lineage>
</organism>
<comment type="similarity">
    <text evidence="1">Belongs to the PyrK family.</text>
</comment>
<keyword evidence="9" id="KW-0411">Iron-sulfur</keyword>
<keyword evidence="2" id="KW-0813">Transport</keyword>
<dbReference type="PANTHER" id="PTHR43513">
    <property type="entry name" value="DIHYDROOROTATE DEHYDROGENASE B (NAD(+)), ELECTRON TRANSFER SUBUNIT"/>
    <property type="match status" value="1"/>
</dbReference>
<keyword evidence="7" id="KW-0249">Electron transport</keyword>
<dbReference type="Proteomes" id="UP001332931">
    <property type="component" value="Unassembled WGS sequence"/>
</dbReference>
<dbReference type="InterPro" id="IPR019480">
    <property type="entry name" value="Dihydroorotate_DH_Fe-S-bd"/>
</dbReference>
<evidence type="ECO:0000259" key="11">
    <source>
        <dbReference type="PROSITE" id="PS51384"/>
    </source>
</evidence>
<evidence type="ECO:0000256" key="1">
    <source>
        <dbReference type="ARBA" id="ARBA00006422"/>
    </source>
</evidence>
<keyword evidence="3" id="KW-0285">Flavoprotein</keyword>
<evidence type="ECO:0000256" key="10">
    <source>
        <dbReference type="ARBA" id="ARBA00034078"/>
    </source>
</evidence>
<keyword evidence="6" id="KW-0274">FAD</keyword>
<proteinExistence type="inferred from homology"/>
<accession>A0ABU7RBG8</accession>
<dbReference type="InterPro" id="IPR037117">
    <property type="entry name" value="Dihydroorotate_DH_ele_sf"/>
</dbReference>
<dbReference type="Pfam" id="PF10418">
    <property type="entry name" value="DHODB_Fe-S_bind"/>
    <property type="match status" value="1"/>
</dbReference>
<dbReference type="Gene3D" id="3.40.50.80">
    <property type="entry name" value="Nucleotide-binding domain of ferredoxin-NADP reductase (FNR) module"/>
    <property type="match status" value="1"/>
</dbReference>
<evidence type="ECO:0000256" key="2">
    <source>
        <dbReference type="ARBA" id="ARBA00022448"/>
    </source>
</evidence>
<gene>
    <name evidence="12" type="ORF">VXJ25_08160</name>
</gene>
<dbReference type="SUPFAM" id="SSF63380">
    <property type="entry name" value="Riboflavin synthase domain-like"/>
    <property type="match status" value="1"/>
</dbReference>
<evidence type="ECO:0000256" key="4">
    <source>
        <dbReference type="ARBA" id="ARBA00022714"/>
    </source>
</evidence>
<reference evidence="12 13" key="1">
    <citation type="submission" date="2024-01" db="EMBL/GenBank/DDBJ databases">
        <title>Description of Olsenella sp. nov., isolated from pig feces.</title>
        <authorList>
            <person name="Chang Y.-H."/>
        </authorList>
    </citation>
    <scope>NUCLEOTIDE SEQUENCE [LARGE SCALE GENOMIC DNA]</scope>
    <source>
        <strain evidence="12 13">YH-ols2223</strain>
    </source>
</reference>
<dbReference type="InterPro" id="IPR039261">
    <property type="entry name" value="FNR_nucleotide-bd"/>
</dbReference>
<evidence type="ECO:0000256" key="9">
    <source>
        <dbReference type="ARBA" id="ARBA00023014"/>
    </source>
</evidence>
<dbReference type="Gene3D" id="2.40.30.10">
    <property type="entry name" value="Translation factors"/>
    <property type="match status" value="1"/>
</dbReference>
<evidence type="ECO:0000256" key="3">
    <source>
        <dbReference type="ARBA" id="ARBA00022630"/>
    </source>
</evidence>
<dbReference type="PIRSF" id="PIRSF006816">
    <property type="entry name" value="Cyc3_hyd_g"/>
    <property type="match status" value="1"/>
</dbReference>
<evidence type="ECO:0000256" key="5">
    <source>
        <dbReference type="ARBA" id="ARBA00022723"/>
    </source>
</evidence>
<dbReference type="PROSITE" id="PS51384">
    <property type="entry name" value="FAD_FR"/>
    <property type="match status" value="1"/>
</dbReference>
<evidence type="ECO:0000313" key="12">
    <source>
        <dbReference type="EMBL" id="MEE6147951.1"/>
    </source>
</evidence>
<dbReference type="InterPro" id="IPR017927">
    <property type="entry name" value="FAD-bd_FR_type"/>
</dbReference>
<dbReference type="InterPro" id="IPR050353">
    <property type="entry name" value="PyrK_electron_transfer"/>
</dbReference>